<organism evidence="5 6">
    <name type="scientific">Sinorhizobium terangae</name>
    <dbReference type="NCBI Taxonomy" id="110322"/>
    <lineage>
        <taxon>Bacteria</taxon>
        <taxon>Pseudomonadati</taxon>
        <taxon>Pseudomonadota</taxon>
        <taxon>Alphaproteobacteria</taxon>
        <taxon>Hyphomicrobiales</taxon>
        <taxon>Rhizobiaceae</taxon>
        <taxon>Sinorhizobium/Ensifer group</taxon>
        <taxon>Sinorhizobium</taxon>
    </lineage>
</organism>
<dbReference type="GO" id="GO:0015562">
    <property type="term" value="F:efflux transmembrane transporter activity"/>
    <property type="evidence" value="ECO:0007669"/>
    <property type="project" value="TreeGrafter"/>
</dbReference>
<evidence type="ECO:0000313" key="5">
    <source>
        <dbReference type="EMBL" id="MQX17525.1"/>
    </source>
</evidence>
<dbReference type="InterPro" id="IPR006143">
    <property type="entry name" value="RND_pump_MFP"/>
</dbReference>
<dbReference type="GO" id="GO:1990281">
    <property type="term" value="C:efflux pump complex"/>
    <property type="evidence" value="ECO:0007669"/>
    <property type="project" value="TreeGrafter"/>
</dbReference>
<dbReference type="InterPro" id="IPR058792">
    <property type="entry name" value="Beta-barrel_RND_2"/>
</dbReference>
<dbReference type="Gene3D" id="1.10.287.470">
    <property type="entry name" value="Helix hairpin bin"/>
    <property type="match status" value="1"/>
</dbReference>
<keyword evidence="2" id="KW-0472">Membrane</keyword>
<sequence>MLQIKVFCAVCAFRSARRKAFGFVERFVRLKRYAIGIAMAAAVGAAAYWYISRPAPVTVVKPKRGDAAEIVYASGVVEPRIWAKVTPTVRERIVEQCNCEGERVEKDHVLARLDDTEARATRGELQARLSLAQEEYRRKLALSARNTASVQEVDRARTEVAQLEALVAAQQARLANYVLRAPSAGQVLRQDGEIGEVAELGTVLFWVGEPKPLIVTAEVNEEDIPRVEVGQRALLRSDAFPGRELEAVVDIITPKGDPVTKTYRVRFRLPDDTPLRIGMSTDVNVIVRQSPDTLILPSGAISGKRVAVVEGGDVRLREIETGIRGTGGVEVLSGLEETAQVISPFPAELAEGTRVTIAGGSGN</sequence>
<dbReference type="NCBIfam" id="TIGR01730">
    <property type="entry name" value="RND_mfp"/>
    <property type="match status" value="1"/>
</dbReference>
<evidence type="ECO:0000256" key="1">
    <source>
        <dbReference type="ARBA" id="ARBA00009477"/>
    </source>
</evidence>
<dbReference type="PANTHER" id="PTHR30469">
    <property type="entry name" value="MULTIDRUG RESISTANCE PROTEIN MDTA"/>
    <property type="match status" value="1"/>
</dbReference>
<dbReference type="SUPFAM" id="SSF111369">
    <property type="entry name" value="HlyD-like secretion proteins"/>
    <property type="match status" value="1"/>
</dbReference>
<evidence type="ECO:0000313" key="6">
    <source>
        <dbReference type="Proteomes" id="UP000439983"/>
    </source>
</evidence>
<feature type="transmembrane region" description="Helical" evidence="2">
    <location>
        <begin position="34"/>
        <end position="51"/>
    </location>
</feature>
<name>A0A6N7LL18_SINTE</name>
<dbReference type="Proteomes" id="UP000439983">
    <property type="component" value="Unassembled WGS sequence"/>
</dbReference>
<dbReference type="OrthoDB" id="9806939at2"/>
<feature type="domain" description="CusB-like beta-barrel" evidence="4">
    <location>
        <begin position="215"/>
        <end position="285"/>
    </location>
</feature>
<feature type="domain" description="Multidrug resistance protein MdtA-like alpha-helical hairpin" evidence="3">
    <location>
        <begin position="116"/>
        <end position="175"/>
    </location>
</feature>
<dbReference type="EMBL" id="WITC01000099">
    <property type="protein sequence ID" value="MQX17525.1"/>
    <property type="molecule type" value="Genomic_DNA"/>
</dbReference>
<dbReference type="Gene3D" id="2.40.30.170">
    <property type="match status" value="1"/>
</dbReference>
<keyword evidence="2" id="KW-1133">Transmembrane helix</keyword>
<dbReference type="Pfam" id="PF25954">
    <property type="entry name" value="Beta-barrel_RND_2"/>
    <property type="match status" value="1"/>
</dbReference>
<keyword evidence="2" id="KW-0812">Transmembrane</keyword>
<evidence type="ECO:0000259" key="3">
    <source>
        <dbReference type="Pfam" id="PF25876"/>
    </source>
</evidence>
<evidence type="ECO:0000259" key="4">
    <source>
        <dbReference type="Pfam" id="PF25954"/>
    </source>
</evidence>
<accession>A0A6N7LL18</accession>
<dbReference type="Pfam" id="PF25876">
    <property type="entry name" value="HH_MFP_RND"/>
    <property type="match status" value="1"/>
</dbReference>
<reference evidence="5 6" key="1">
    <citation type="journal article" date="2013" name="Genome Biol.">
        <title>Comparative genomics of the core and accessory genomes of 48 Sinorhizobium strains comprising five genospecies.</title>
        <authorList>
            <person name="Sugawara M."/>
            <person name="Epstein B."/>
            <person name="Badgley B.D."/>
            <person name="Unno T."/>
            <person name="Xu L."/>
            <person name="Reese J."/>
            <person name="Gyaneshwar P."/>
            <person name="Denny R."/>
            <person name="Mudge J."/>
            <person name="Bharti A.K."/>
            <person name="Farmer A.D."/>
            <person name="May G.D."/>
            <person name="Woodward J.E."/>
            <person name="Medigue C."/>
            <person name="Vallenet D."/>
            <person name="Lajus A."/>
            <person name="Rouy Z."/>
            <person name="Martinez-Vaz B."/>
            <person name="Tiffin P."/>
            <person name="Young N.D."/>
            <person name="Sadowsky M.J."/>
        </authorList>
    </citation>
    <scope>NUCLEOTIDE SEQUENCE [LARGE SCALE GENOMIC DNA]</scope>
    <source>
        <strain evidence="5 6">USDA4894</strain>
    </source>
</reference>
<gene>
    <name evidence="5" type="ORF">GHK62_23100</name>
</gene>
<dbReference type="AlphaFoldDB" id="A0A6N7LL18"/>
<dbReference type="InterPro" id="IPR058624">
    <property type="entry name" value="MdtA-like_HH"/>
</dbReference>
<comment type="similarity">
    <text evidence="1">Belongs to the membrane fusion protein (MFP) (TC 8.A.1) family.</text>
</comment>
<keyword evidence="6" id="KW-1185">Reference proteome</keyword>
<protein>
    <submittedName>
        <fullName evidence="5">Efflux RND transporter periplasmic adaptor subunit</fullName>
    </submittedName>
</protein>
<comment type="caution">
    <text evidence="5">The sequence shown here is derived from an EMBL/GenBank/DDBJ whole genome shotgun (WGS) entry which is preliminary data.</text>
</comment>
<evidence type="ECO:0000256" key="2">
    <source>
        <dbReference type="SAM" id="Phobius"/>
    </source>
</evidence>
<dbReference type="Gene3D" id="2.40.420.20">
    <property type="match status" value="1"/>
</dbReference>
<proteinExistence type="inferred from homology"/>